<protein>
    <submittedName>
        <fullName evidence="3">Uncharacterized protein</fullName>
    </submittedName>
</protein>
<proteinExistence type="predicted"/>
<evidence type="ECO:0000256" key="1">
    <source>
        <dbReference type="SAM" id="Coils"/>
    </source>
</evidence>
<evidence type="ECO:0000313" key="3">
    <source>
        <dbReference type="EMBL" id="KAL3783089.1"/>
    </source>
</evidence>
<sequence>MSYPNQNRRPGLLYSKCVMDEKKSDDDEIEEPRISGLPSSEALSPVASTLASLSALKNIVVSKSAPHAIVPSASIVHNARNGHLPVVTSTNSTKLLGNKPQSKLSDQSVLRRGKWSPEEEEYANAVVREFNSGYLDAAAGTTLRIYLSEKLQCDPMRITKKFTGNESIGKRVFHPIGRIGDELTKEAREAQANLEHLYQKWKNKLDQQDLEYARKAMAAQAVSEASTMAGGLIMPSVHSSGYVHSDATRQTSTNNAIHTTSIWLSRATDIVRSVPSKNKADIVNELKSISHLIMEAPAVLSTAKGLAMQTRVQLHQSCTTAPDSHKRKHYSDDSASDSPINPMKLLASISSHAAPVPIPDSKPVNRSVSIGDLEDAQTFVHFLNSVS</sequence>
<feature type="region of interest" description="Disordered" evidence="2">
    <location>
        <begin position="318"/>
        <end position="338"/>
    </location>
</feature>
<evidence type="ECO:0000313" key="4">
    <source>
        <dbReference type="Proteomes" id="UP001530400"/>
    </source>
</evidence>
<accession>A0ABD3P6A1</accession>
<reference evidence="3 4" key="1">
    <citation type="submission" date="2024-10" db="EMBL/GenBank/DDBJ databases">
        <title>Updated reference genomes for cyclostephanoid diatoms.</title>
        <authorList>
            <person name="Roberts W.R."/>
            <person name="Alverson A.J."/>
        </authorList>
    </citation>
    <scope>NUCLEOTIDE SEQUENCE [LARGE SCALE GENOMIC DNA]</scope>
    <source>
        <strain evidence="3 4">AJA010-31</strain>
    </source>
</reference>
<feature type="region of interest" description="Disordered" evidence="2">
    <location>
        <begin position="1"/>
        <end position="36"/>
    </location>
</feature>
<gene>
    <name evidence="3" type="ORF">ACHAWO_011018</name>
</gene>
<feature type="coiled-coil region" evidence="1">
    <location>
        <begin position="180"/>
        <end position="211"/>
    </location>
</feature>
<dbReference type="AlphaFoldDB" id="A0ABD3P6A1"/>
<name>A0ABD3P6A1_9STRA</name>
<keyword evidence="1" id="KW-0175">Coiled coil</keyword>
<comment type="caution">
    <text evidence="3">The sequence shown here is derived from an EMBL/GenBank/DDBJ whole genome shotgun (WGS) entry which is preliminary data.</text>
</comment>
<organism evidence="3 4">
    <name type="scientific">Cyclotella atomus</name>
    <dbReference type="NCBI Taxonomy" id="382360"/>
    <lineage>
        <taxon>Eukaryota</taxon>
        <taxon>Sar</taxon>
        <taxon>Stramenopiles</taxon>
        <taxon>Ochrophyta</taxon>
        <taxon>Bacillariophyta</taxon>
        <taxon>Coscinodiscophyceae</taxon>
        <taxon>Thalassiosirophycidae</taxon>
        <taxon>Stephanodiscales</taxon>
        <taxon>Stephanodiscaceae</taxon>
        <taxon>Cyclotella</taxon>
    </lineage>
</organism>
<evidence type="ECO:0000256" key="2">
    <source>
        <dbReference type="SAM" id="MobiDB-lite"/>
    </source>
</evidence>
<keyword evidence="4" id="KW-1185">Reference proteome</keyword>
<dbReference type="EMBL" id="JALLPJ020000781">
    <property type="protein sequence ID" value="KAL3783089.1"/>
    <property type="molecule type" value="Genomic_DNA"/>
</dbReference>
<dbReference type="PANTHER" id="PTHR35213:SF5">
    <property type="entry name" value="RING-TYPE DOMAIN-CONTAINING PROTEIN"/>
    <property type="match status" value="1"/>
</dbReference>
<dbReference type="PANTHER" id="PTHR35213">
    <property type="entry name" value="RING-TYPE DOMAIN-CONTAINING PROTEIN-RELATED"/>
    <property type="match status" value="1"/>
</dbReference>
<dbReference type="Proteomes" id="UP001530400">
    <property type="component" value="Unassembled WGS sequence"/>
</dbReference>